<dbReference type="InterPro" id="IPR028051">
    <property type="entry name" value="CheX-like_dom"/>
</dbReference>
<accession>Q2W334</accession>
<evidence type="ECO:0000313" key="3">
    <source>
        <dbReference type="EMBL" id="BAE51741.1"/>
    </source>
</evidence>
<evidence type="ECO:0000259" key="2">
    <source>
        <dbReference type="Pfam" id="PF13690"/>
    </source>
</evidence>
<dbReference type="STRING" id="342108.amb2937"/>
<feature type="domain" description="Chemotaxis phosphatase CheX-like" evidence="2">
    <location>
        <begin position="49"/>
        <end position="146"/>
    </location>
</feature>
<dbReference type="EMBL" id="AP007255">
    <property type="protein sequence ID" value="BAE51741.1"/>
    <property type="molecule type" value="Genomic_DNA"/>
</dbReference>
<proteinExistence type="predicted"/>
<reference evidence="3 4" key="1">
    <citation type="journal article" date="2005" name="DNA Res.">
        <title>Complete genome sequence of the facultative anaerobic magnetotactic bacterium Magnetospirillum sp. strain AMB-1.</title>
        <authorList>
            <person name="Matsunaga T."/>
            <person name="Okamura Y."/>
            <person name="Fukuda Y."/>
            <person name="Wahyudi A.T."/>
            <person name="Murase Y."/>
            <person name="Takeyama H."/>
        </authorList>
    </citation>
    <scope>NUCLEOTIDE SEQUENCE [LARGE SCALE GENOMIC DNA]</scope>
    <source>
        <strain evidence="4">ATCC 700264 / AMB-1</strain>
    </source>
</reference>
<dbReference type="HOGENOM" id="CLU_131991_0_0_5"/>
<name>Q2W334_PARM1</name>
<dbReference type="Gene3D" id="3.40.1550.10">
    <property type="entry name" value="CheC-like"/>
    <property type="match status" value="1"/>
</dbReference>
<dbReference type="KEGG" id="mag:amb2937"/>
<sequence length="181" mass="19662">MSHRRKHLSKAMEAVLKRTRAYLEDEAGISVTRGETIIGDVDVLELRAVSTIVGTAGPVNLLIAFSFAPPLLEHLLDLVAAEIGLDDRERPQFLLETAAETVNFIMGHATADLVDEDATVTLTPPVVLAGGRSIHRPKGAKFYAVELATPYGSFDIYFIGPSEMFDTSLNLVQREGKPCSP</sequence>
<dbReference type="RefSeq" id="WP_011385314.1">
    <property type="nucleotide sequence ID" value="NC_007626.1"/>
</dbReference>
<dbReference type="Proteomes" id="UP000007058">
    <property type="component" value="Chromosome"/>
</dbReference>
<dbReference type="SUPFAM" id="SSF103039">
    <property type="entry name" value="CheC-like"/>
    <property type="match status" value="1"/>
</dbReference>
<protein>
    <recommendedName>
        <fullName evidence="2">Chemotaxis phosphatase CheX-like domain-containing protein</fullName>
    </recommendedName>
</protein>
<organism evidence="3 4">
    <name type="scientific">Paramagnetospirillum magneticum (strain ATCC 700264 / AMB-1)</name>
    <name type="common">Magnetospirillum magneticum</name>
    <dbReference type="NCBI Taxonomy" id="342108"/>
    <lineage>
        <taxon>Bacteria</taxon>
        <taxon>Pseudomonadati</taxon>
        <taxon>Pseudomonadota</taxon>
        <taxon>Alphaproteobacteria</taxon>
        <taxon>Rhodospirillales</taxon>
        <taxon>Magnetospirillaceae</taxon>
        <taxon>Paramagnetospirillum</taxon>
    </lineage>
</organism>
<dbReference type="AlphaFoldDB" id="Q2W334"/>
<dbReference type="Pfam" id="PF13690">
    <property type="entry name" value="CheX"/>
    <property type="match status" value="1"/>
</dbReference>
<evidence type="ECO:0000313" key="4">
    <source>
        <dbReference type="Proteomes" id="UP000007058"/>
    </source>
</evidence>
<dbReference type="GO" id="GO:0006935">
    <property type="term" value="P:chemotaxis"/>
    <property type="evidence" value="ECO:0007669"/>
    <property type="project" value="UniProtKB-KW"/>
</dbReference>
<dbReference type="OrthoDB" id="7343430at2"/>
<keyword evidence="1" id="KW-0145">Chemotaxis</keyword>
<evidence type="ECO:0000256" key="1">
    <source>
        <dbReference type="ARBA" id="ARBA00022500"/>
    </source>
</evidence>
<gene>
    <name evidence="3" type="ordered locus">amb2937</name>
</gene>
<dbReference type="InterPro" id="IPR028976">
    <property type="entry name" value="CheC-like_sf"/>
</dbReference>
<keyword evidence="4" id="KW-1185">Reference proteome</keyword>